<sequence length="95" mass="10093">MSGLQVTSSQVGSRRKQLCKLQFSPRREKSCYATATAWILLDDLTATNFSLLIGAMALALLFVSDGFPNDDDDDSSGGGLMQPVGATIRGLPTVP</sequence>
<evidence type="ECO:0000313" key="2">
    <source>
        <dbReference type="EMBL" id="OOV31133.1"/>
    </source>
</evidence>
<organism evidence="2 3">
    <name type="scientific">Candidatus Synechococcus spongiarum LMB bulk15N</name>
    <dbReference type="NCBI Taxonomy" id="1943583"/>
    <lineage>
        <taxon>Bacteria</taxon>
        <taxon>Bacillati</taxon>
        <taxon>Cyanobacteriota</taxon>
        <taxon>Cyanophyceae</taxon>
        <taxon>Synechococcales</taxon>
        <taxon>Synechococcaceae</taxon>
        <taxon>Synechococcus</taxon>
    </lineage>
</organism>
<reference evidence="2 3" key="1">
    <citation type="submission" date="2017-02" db="EMBL/GenBank/DDBJ databases">
        <title>Draft Genome Sequences of 'Candidatus Synechococcus spongiarum', Cyanobacterial Symbionts of the Mediterranean Sponge Aplysina aerophoba from two locations.</title>
        <authorList>
            <person name="Slaby B.M."/>
            <person name="Hentschel U."/>
        </authorList>
    </citation>
    <scope>NUCLEOTIDE SEQUENCE [LARGE SCALE GENOMIC DNA]</scope>
    <source>
        <strain evidence="2">LMB bulk15N</strain>
    </source>
</reference>
<evidence type="ECO:0000256" key="1">
    <source>
        <dbReference type="SAM" id="MobiDB-lite"/>
    </source>
</evidence>
<name>A0A1T1CRS8_9SYNE</name>
<dbReference type="EMBL" id="MWLE01000106">
    <property type="protein sequence ID" value="OOV31133.1"/>
    <property type="molecule type" value="Genomic_DNA"/>
</dbReference>
<evidence type="ECO:0000313" key="3">
    <source>
        <dbReference type="Proteomes" id="UP000242590"/>
    </source>
</evidence>
<protein>
    <submittedName>
        <fullName evidence="2">Uncharacterized protein</fullName>
    </submittedName>
</protein>
<dbReference type="Proteomes" id="UP000242590">
    <property type="component" value="Unassembled WGS sequence"/>
</dbReference>
<gene>
    <name evidence="2" type="ORF">BV53_07475</name>
</gene>
<feature type="region of interest" description="Disordered" evidence="1">
    <location>
        <begin position="72"/>
        <end position="95"/>
    </location>
</feature>
<dbReference type="AlphaFoldDB" id="A0A1T1CRS8"/>
<comment type="caution">
    <text evidence="2">The sequence shown here is derived from an EMBL/GenBank/DDBJ whole genome shotgun (WGS) entry which is preliminary data.</text>
</comment>
<proteinExistence type="predicted"/>
<accession>A0A1T1CRS8</accession>